<evidence type="ECO:0000259" key="4">
    <source>
        <dbReference type="Pfam" id="PF00030"/>
    </source>
</evidence>
<organism evidence="5 6">
    <name type="scientific">Folsomia candida</name>
    <name type="common">Springtail</name>
    <dbReference type="NCBI Taxonomy" id="158441"/>
    <lineage>
        <taxon>Eukaryota</taxon>
        <taxon>Metazoa</taxon>
        <taxon>Ecdysozoa</taxon>
        <taxon>Arthropoda</taxon>
        <taxon>Hexapoda</taxon>
        <taxon>Collembola</taxon>
        <taxon>Entomobryomorpha</taxon>
        <taxon>Isotomoidea</taxon>
        <taxon>Isotomidae</taxon>
        <taxon>Proisotominae</taxon>
        <taxon>Folsomia</taxon>
    </lineage>
</organism>
<evidence type="ECO:0000313" key="6">
    <source>
        <dbReference type="Proteomes" id="UP000198287"/>
    </source>
</evidence>
<comment type="similarity">
    <text evidence="1">Belongs to the beta/gamma-crystallin family.</text>
</comment>
<keyword evidence="2" id="KW-0677">Repeat</keyword>
<dbReference type="Gene3D" id="2.60.20.10">
    <property type="entry name" value="Crystallins"/>
    <property type="match status" value="1"/>
</dbReference>
<keyword evidence="3" id="KW-0732">Signal</keyword>
<accession>A0A226DW09</accession>
<dbReference type="EMBL" id="LNIX01000010">
    <property type="protein sequence ID" value="OXA49652.1"/>
    <property type="molecule type" value="Genomic_DNA"/>
</dbReference>
<dbReference type="OrthoDB" id="8247952at2759"/>
<dbReference type="Pfam" id="PF00030">
    <property type="entry name" value="Crystall"/>
    <property type="match status" value="1"/>
</dbReference>
<dbReference type="InterPro" id="IPR001064">
    <property type="entry name" value="Beta/gamma_crystallin"/>
</dbReference>
<dbReference type="Proteomes" id="UP000198287">
    <property type="component" value="Unassembled WGS sequence"/>
</dbReference>
<evidence type="ECO:0000313" key="5">
    <source>
        <dbReference type="EMBL" id="OXA49652.1"/>
    </source>
</evidence>
<evidence type="ECO:0000256" key="3">
    <source>
        <dbReference type="SAM" id="SignalP"/>
    </source>
</evidence>
<name>A0A226DW09_FOLCA</name>
<dbReference type="SUPFAM" id="SSF49695">
    <property type="entry name" value="gamma-Crystallin-like"/>
    <property type="match status" value="1"/>
</dbReference>
<gene>
    <name evidence="5" type="ORF">Fcan01_15583</name>
</gene>
<sequence length="191" mass="21420">MKLIFLLPTLIVGCVAVQNSITIYNSTDQQGESITFTEKLADLSPWRSFLDSAQSFCATGVWMLYNQRNFEVSQFWFENKCGNYLRFHLGNSIRFPGLSDTDAASTLSFFNGTFLSPWSGLEKLVVADSDSAVGFAATWIMVMGSSNWTLYSAENFQGEETCIFEKDGGARGWYELDTRGRQVNSVRRGCN</sequence>
<evidence type="ECO:0000256" key="1">
    <source>
        <dbReference type="ARBA" id="ARBA00009646"/>
    </source>
</evidence>
<feature type="signal peptide" evidence="3">
    <location>
        <begin position="1"/>
        <end position="16"/>
    </location>
</feature>
<feature type="chain" id="PRO_5012668964" evidence="3">
    <location>
        <begin position="17"/>
        <end position="191"/>
    </location>
</feature>
<protein>
    <submittedName>
        <fullName evidence="5">Gamma-crystallin B</fullName>
    </submittedName>
</protein>
<keyword evidence="6" id="KW-1185">Reference proteome</keyword>
<dbReference type="OMA" id="EETCIFE"/>
<evidence type="ECO:0000256" key="2">
    <source>
        <dbReference type="ARBA" id="ARBA00022737"/>
    </source>
</evidence>
<dbReference type="InterPro" id="IPR011024">
    <property type="entry name" value="G_crystallin-like"/>
</dbReference>
<dbReference type="AlphaFoldDB" id="A0A226DW09"/>
<feature type="domain" description="Beta/gamma crystallin 'Greek key'" evidence="4">
    <location>
        <begin position="21"/>
        <end position="86"/>
    </location>
</feature>
<proteinExistence type="inferred from homology"/>
<comment type="caution">
    <text evidence="5">The sequence shown here is derived from an EMBL/GenBank/DDBJ whole genome shotgun (WGS) entry which is preliminary data.</text>
</comment>
<reference evidence="5 6" key="1">
    <citation type="submission" date="2015-12" db="EMBL/GenBank/DDBJ databases">
        <title>The genome of Folsomia candida.</title>
        <authorList>
            <person name="Faddeeva A."/>
            <person name="Derks M.F."/>
            <person name="Anvar Y."/>
            <person name="Smit S."/>
            <person name="Van Straalen N."/>
            <person name="Roelofs D."/>
        </authorList>
    </citation>
    <scope>NUCLEOTIDE SEQUENCE [LARGE SCALE GENOMIC DNA]</scope>
    <source>
        <strain evidence="5 6">VU population</strain>
        <tissue evidence="5">Whole body</tissue>
    </source>
</reference>